<keyword evidence="1" id="KW-0472">Membrane</keyword>
<protein>
    <recommendedName>
        <fullName evidence="4">AI-2E family transporter</fullName>
    </recommendedName>
</protein>
<keyword evidence="1" id="KW-1133">Transmembrane helix</keyword>
<reference evidence="2 3" key="1">
    <citation type="submission" date="2023-06" db="EMBL/GenBank/DDBJ databases">
        <title>Five Gram-positive bacteria isolated from mangrove sediments in Shenzhen, Guangdong, China.</title>
        <authorList>
            <person name="Yu S."/>
            <person name="Zheng W."/>
            <person name="Huang Y."/>
        </authorList>
    </citation>
    <scope>NUCLEOTIDE SEQUENCE [LARGE SCALE GENOMIC DNA]</scope>
    <source>
        <strain evidence="2 3">SaN35-3</strain>
    </source>
</reference>
<proteinExistence type="predicted"/>
<evidence type="ECO:0000256" key="1">
    <source>
        <dbReference type="SAM" id="Phobius"/>
    </source>
</evidence>
<accession>A0ABY9JX98</accession>
<dbReference type="RefSeq" id="WP_226538867.1">
    <property type="nucleotide sequence ID" value="NZ_CP129013.1"/>
</dbReference>
<feature type="transmembrane region" description="Helical" evidence="1">
    <location>
        <begin position="52"/>
        <end position="72"/>
    </location>
</feature>
<evidence type="ECO:0000313" key="2">
    <source>
        <dbReference type="EMBL" id="WLR43050.1"/>
    </source>
</evidence>
<keyword evidence="1" id="KW-0812">Transmembrane</keyword>
<feature type="transmembrane region" description="Helical" evidence="1">
    <location>
        <begin position="21"/>
        <end position="40"/>
    </location>
</feature>
<dbReference type="Proteomes" id="UP001197974">
    <property type="component" value="Chromosome"/>
</dbReference>
<evidence type="ECO:0000313" key="3">
    <source>
        <dbReference type="Proteomes" id="UP001197974"/>
    </source>
</evidence>
<gene>
    <name evidence="2" type="ORF">LC087_02190</name>
</gene>
<dbReference type="EMBL" id="CP129013">
    <property type="protein sequence ID" value="WLR43050.1"/>
    <property type="molecule type" value="Genomic_DNA"/>
</dbReference>
<organism evidence="2 3">
    <name type="scientific">Bacillus carboniphilus</name>
    <dbReference type="NCBI Taxonomy" id="86663"/>
    <lineage>
        <taxon>Bacteria</taxon>
        <taxon>Bacillati</taxon>
        <taxon>Bacillota</taxon>
        <taxon>Bacilli</taxon>
        <taxon>Bacillales</taxon>
        <taxon>Bacillaceae</taxon>
        <taxon>Bacillus</taxon>
    </lineage>
</organism>
<keyword evidence="3" id="KW-1185">Reference proteome</keyword>
<sequence>MNKIKSKLKKEKKSEKEDFKNKTISLIAITIIFAILIVTIKLLGFTGIDNQWISFGAAFITPIIFNPLDKFLNRILGSKDDDTLSLILILSGFLSLLLVAGLFGI</sequence>
<name>A0ABY9JX98_9BACI</name>
<evidence type="ECO:0008006" key="4">
    <source>
        <dbReference type="Google" id="ProtNLM"/>
    </source>
</evidence>
<feature type="transmembrane region" description="Helical" evidence="1">
    <location>
        <begin position="84"/>
        <end position="103"/>
    </location>
</feature>